<dbReference type="SUPFAM" id="SSF50346">
    <property type="entry name" value="PRC-barrel domain"/>
    <property type="match status" value="1"/>
</dbReference>
<evidence type="ECO:0000313" key="3">
    <source>
        <dbReference type="EMBL" id="PWJ53025.1"/>
    </source>
</evidence>
<dbReference type="InterPro" id="IPR027275">
    <property type="entry name" value="PRC-brl_dom"/>
</dbReference>
<evidence type="ECO:0000313" key="4">
    <source>
        <dbReference type="Proteomes" id="UP000245469"/>
    </source>
</evidence>
<dbReference type="Gene3D" id="3.90.50.10">
    <property type="entry name" value="Photosynthetic Reaction Center, subunit H, domain 2"/>
    <property type="match status" value="1"/>
</dbReference>
<feature type="domain" description="PRC-barrel" evidence="2">
    <location>
        <begin position="10"/>
        <end position="74"/>
    </location>
</feature>
<name>A0A316A5R1_9ACTN</name>
<dbReference type="AlphaFoldDB" id="A0A316A5R1"/>
<organism evidence="3 4">
    <name type="scientific">Quadrisphaera granulorum</name>
    <dbReference type="NCBI Taxonomy" id="317664"/>
    <lineage>
        <taxon>Bacteria</taxon>
        <taxon>Bacillati</taxon>
        <taxon>Actinomycetota</taxon>
        <taxon>Actinomycetes</taxon>
        <taxon>Kineosporiales</taxon>
        <taxon>Kineosporiaceae</taxon>
        <taxon>Quadrisphaera</taxon>
    </lineage>
</organism>
<feature type="region of interest" description="Disordered" evidence="1">
    <location>
        <begin position="212"/>
        <end position="346"/>
    </location>
</feature>
<dbReference type="InterPro" id="IPR011033">
    <property type="entry name" value="PRC_barrel-like_sf"/>
</dbReference>
<dbReference type="OrthoDB" id="3712018at2"/>
<feature type="compositionally biased region" description="Basic and acidic residues" evidence="1">
    <location>
        <begin position="246"/>
        <end position="298"/>
    </location>
</feature>
<dbReference type="Pfam" id="PF05239">
    <property type="entry name" value="PRC"/>
    <property type="match status" value="1"/>
</dbReference>
<evidence type="ECO:0000256" key="1">
    <source>
        <dbReference type="SAM" id="MobiDB-lite"/>
    </source>
</evidence>
<gene>
    <name evidence="3" type="ORF">BXY45_11542</name>
</gene>
<dbReference type="Proteomes" id="UP000245469">
    <property type="component" value="Unassembled WGS sequence"/>
</dbReference>
<accession>A0A316A5R1</accession>
<feature type="compositionally biased region" description="Basic and acidic residues" evidence="1">
    <location>
        <begin position="121"/>
        <end position="133"/>
    </location>
</feature>
<evidence type="ECO:0000259" key="2">
    <source>
        <dbReference type="Pfam" id="PF05239"/>
    </source>
</evidence>
<feature type="compositionally biased region" description="Basic and acidic residues" evidence="1">
    <location>
        <begin position="212"/>
        <end position="222"/>
    </location>
</feature>
<keyword evidence="4" id="KW-1185">Reference proteome</keyword>
<protein>
    <submittedName>
        <fullName evidence="3">PRC-barrel domain protein</fullName>
    </submittedName>
</protein>
<sequence length="376" mass="40316">MITDAEVERIPGAAVYGADGEKIGKAGAVYRDDQTGRPEWVTVQTGLFGTSESFVPLAQAEFHGDDLQVPFDKAKVKDAPRVDSEGHLDISEEDRLFEYYGVNNTGPADSAAYDARDDRNAQGFDRDRDRDHPGVAAAGAGAGLGTAAGRHEEGRDDFRDDRPAGYADDRPAGYADDPRNDRRDDDRGFVDKIKDKLDGDDARREGFRDDARRDDFRDDRGHGAGTAVAGGAAGAGLGGLAAAAASHRDERRDDVRDGYRGDHREDVRNDHRAGTDTTTARDDRFADGEDIGRRDDRSPSGLGSTPLAAGAGAAAGAAGGYAAGRSSSSTDTDRSTDTHRKPRLSQWVLVKREDIIEVPAEEAERLAAQKDGSTLR</sequence>
<dbReference type="GO" id="GO:0030077">
    <property type="term" value="C:plasma membrane light-harvesting complex"/>
    <property type="evidence" value="ECO:0007669"/>
    <property type="project" value="InterPro"/>
</dbReference>
<feature type="region of interest" description="Disordered" evidence="1">
    <location>
        <begin position="121"/>
        <end position="188"/>
    </location>
</feature>
<reference evidence="3 4" key="1">
    <citation type="submission" date="2018-03" db="EMBL/GenBank/DDBJ databases">
        <title>Genomic Encyclopedia of Archaeal and Bacterial Type Strains, Phase II (KMG-II): from individual species to whole genera.</title>
        <authorList>
            <person name="Goeker M."/>
        </authorList>
    </citation>
    <scope>NUCLEOTIDE SEQUENCE [LARGE SCALE GENOMIC DNA]</scope>
    <source>
        <strain evidence="3 4">DSM 44889</strain>
    </source>
</reference>
<dbReference type="RefSeq" id="WP_119700380.1">
    <property type="nucleotide sequence ID" value="NZ_QGDQ01000015.1"/>
</dbReference>
<comment type="caution">
    <text evidence="3">The sequence shown here is derived from an EMBL/GenBank/DDBJ whole genome shotgun (WGS) entry which is preliminary data.</text>
</comment>
<dbReference type="InterPro" id="IPR014747">
    <property type="entry name" value="Bac_photo_RC_H_C"/>
</dbReference>
<feature type="compositionally biased region" description="Basic and acidic residues" evidence="1">
    <location>
        <begin position="149"/>
        <end position="188"/>
    </location>
</feature>
<proteinExistence type="predicted"/>
<dbReference type="GO" id="GO:0019684">
    <property type="term" value="P:photosynthesis, light reaction"/>
    <property type="evidence" value="ECO:0007669"/>
    <property type="project" value="InterPro"/>
</dbReference>
<dbReference type="EMBL" id="QGDQ01000015">
    <property type="protein sequence ID" value="PWJ53025.1"/>
    <property type="molecule type" value="Genomic_DNA"/>
</dbReference>